<dbReference type="RefSeq" id="WP_134380079.1">
    <property type="nucleotide sequence ID" value="NZ_SORX01000002.1"/>
</dbReference>
<dbReference type="GO" id="GO:0005524">
    <property type="term" value="F:ATP binding"/>
    <property type="evidence" value="ECO:0007669"/>
    <property type="project" value="UniProtKB-KW"/>
</dbReference>
<dbReference type="PANTHER" id="PTHR21299">
    <property type="entry name" value="CYTIDYLATE KINASE/PANTOATE-BETA-ALANINE LIGASE"/>
    <property type="match status" value="1"/>
</dbReference>
<feature type="binding site" evidence="8">
    <location>
        <begin position="184"/>
        <end position="187"/>
    </location>
    <ligand>
        <name>ATP</name>
        <dbReference type="ChEBI" id="CHEBI:30616"/>
    </ligand>
</feature>
<dbReference type="GO" id="GO:0015940">
    <property type="term" value="P:pantothenate biosynthetic process"/>
    <property type="evidence" value="ECO:0007669"/>
    <property type="project" value="UniProtKB-UniRule"/>
</dbReference>
<name>A0A4Y8LKG8_9BACL</name>
<keyword evidence="10" id="KW-1185">Reference proteome</keyword>
<evidence type="ECO:0000256" key="7">
    <source>
        <dbReference type="ARBA" id="ARBA00048258"/>
    </source>
</evidence>
<comment type="subcellular location">
    <subcellularLocation>
        <location evidence="8">Cytoplasm</location>
    </subcellularLocation>
</comment>
<sequence>MITVTTVKEMQQITENLKQQGKKIGFVPTMGFLHEGHMSLVNKSVEQSDVTVMSIFVNPLQFGPGEDFDRYPRDIDRDKKLAEESGVDILFNPVVKELYPAEPSVTVKAVTRSDVLCGASRPGHFDGVVTVLSILFNIVSPDKSFFGQKDAQQAAIVDGLVKSLHFSTEIITVETVREEDGLAKSSRNVYLNDKERKEAPAIYQALKNSSNIYIKSGKERAVEMFKKHISSLNGELDYIEILTYPELQEPKDSDHRLIAAAAVRFERARLIDNIIFTTEEV</sequence>
<feature type="binding site" evidence="8">
    <location>
        <position position="176"/>
    </location>
    <ligand>
        <name>ATP</name>
        <dbReference type="ChEBI" id="CHEBI:30616"/>
    </ligand>
</feature>
<dbReference type="PANTHER" id="PTHR21299:SF1">
    <property type="entry name" value="PANTOATE--BETA-ALANINE LIGASE"/>
    <property type="match status" value="1"/>
</dbReference>
<dbReference type="SUPFAM" id="SSF52374">
    <property type="entry name" value="Nucleotidylyl transferase"/>
    <property type="match status" value="1"/>
</dbReference>
<evidence type="ECO:0000313" key="9">
    <source>
        <dbReference type="EMBL" id="TFE03062.1"/>
    </source>
</evidence>
<dbReference type="EMBL" id="SORX01000002">
    <property type="protein sequence ID" value="TFE03062.1"/>
    <property type="molecule type" value="Genomic_DNA"/>
</dbReference>
<reference evidence="9 10" key="1">
    <citation type="submission" date="2019-03" db="EMBL/GenBank/DDBJ databases">
        <authorList>
            <person name="Yang Y."/>
        </authorList>
    </citation>
    <scope>NUCLEOTIDE SEQUENCE [LARGE SCALE GENOMIC DNA]</scope>
    <source>
        <strain evidence="9 10">ASL-1</strain>
    </source>
</reference>
<evidence type="ECO:0000256" key="8">
    <source>
        <dbReference type="HAMAP-Rule" id="MF_00158"/>
    </source>
</evidence>
<dbReference type="UniPathway" id="UPA00028">
    <property type="reaction ID" value="UER00005"/>
</dbReference>
<dbReference type="InterPro" id="IPR042176">
    <property type="entry name" value="Pantoate_ligase_C"/>
</dbReference>
<comment type="subunit">
    <text evidence="8">Homodimer.</text>
</comment>
<dbReference type="GO" id="GO:0004592">
    <property type="term" value="F:pantoate-beta-alanine ligase activity"/>
    <property type="evidence" value="ECO:0007669"/>
    <property type="project" value="UniProtKB-UniRule"/>
</dbReference>
<comment type="pathway">
    <text evidence="1 8">Cofactor biosynthesis; (R)-pantothenate biosynthesis; (R)-pantothenate from (R)-pantoate and beta-alanine: step 1/1.</text>
</comment>
<protein>
    <recommendedName>
        <fullName evidence="8">Pantothenate synthetase</fullName>
        <shortName evidence="8">PS</shortName>
        <ecNumber evidence="8">6.3.2.1</ecNumber>
    </recommendedName>
    <alternativeName>
        <fullName evidence="8">Pantoate--beta-alanine ligase</fullName>
    </alternativeName>
    <alternativeName>
        <fullName evidence="8">Pantoate-activating enzyme</fullName>
    </alternativeName>
</protein>
<dbReference type="Gene3D" id="3.40.50.620">
    <property type="entry name" value="HUPs"/>
    <property type="match status" value="1"/>
</dbReference>
<dbReference type="Gene3D" id="3.30.1300.10">
    <property type="entry name" value="Pantoate-beta-alanine ligase, C-terminal domain"/>
    <property type="match status" value="1"/>
</dbReference>
<dbReference type="Proteomes" id="UP000297776">
    <property type="component" value="Unassembled WGS sequence"/>
</dbReference>
<evidence type="ECO:0000256" key="3">
    <source>
        <dbReference type="ARBA" id="ARBA00022598"/>
    </source>
</evidence>
<dbReference type="Pfam" id="PF02569">
    <property type="entry name" value="Pantoate_ligase"/>
    <property type="match status" value="1"/>
</dbReference>
<feature type="binding site" evidence="8">
    <location>
        <position position="61"/>
    </location>
    <ligand>
        <name>(R)-pantoate</name>
        <dbReference type="ChEBI" id="CHEBI:15980"/>
    </ligand>
</feature>
<keyword evidence="8" id="KW-0963">Cytoplasm</keyword>
<comment type="function">
    <text evidence="8">Catalyzes the condensation of pantoate with beta-alanine in an ATP-dependent reaction via a pantoyl-adenylate intermediate.</text>
</comment>
<dbReference type="NCBIfam" id="TIGR00018">
    <property type="entry name" value="panC"/>
    <property type="match status" value="1"/>
</dbReference>
<gene>
    <name evidence="8" type="primary">panC</name>
    <name evidence="9" type="ORF">E2626_04415</name>
</gene>
<evidence type="ECO:0000313" key="10">
    <source>
        <dbReference type="Proteomes" id="UP000297776"/>
    </source>
</evidence>
<feature type="binding site" evidence="8">
    <location>
        <position position="153"/>
    </location>
    <ligand>
        <name>(R)-pantoate</name>
        <dbReference type="ChEBI" id="CHEBI:15980"/>
    </ligand>
</feature>
<dbReference type="FunFam" id="3.40.50.620:FF:000013">
    <property type="entry name" value="Pantothenate synthetase"/>
    <property type="match status" value="1"/>
</dbReference>
<comment type="caution">
    <text evidence="9">The sequence shown here is derived from an EMBL/GenBank/DDBJ whole genome shotgun (WGS) entry which is preliminary data.</text>
</comment>
<keyword evidence="3 8" id="KW-0436">Ligase</keyword>
<proteinExistence type="inferred from homology"/>
<feature type="binding site" evidence="8">
    <location>
        <position position="61"/>
    </location>
    <ligand>
        <name>beta-alanine</name>
        <dbReference type="ChEBI" id="CHEBI:57966"/>
    </ligand>
</feature>
<accession>A0A4Y8LKG8</accession>
<dbReference type="CDD" id="cd00560">
    <property type="entry name" value="PanC"/>
    <property type="match status" value="1"/>
</dbReference>
<dbReference type="InterPro" id="IPR014729">
    <property type="entry name" value="Rossmann-like_a/b/a_fold"/>
</dbReference>
<evidence type="ECO:0000256" key="1">
    <source>
        <dbReference type="ARBA" id="ARBA00004990"/>
    </source>
</evidence>
<dbReference type="EC" id="6.3.2.1" evidence="8"/>
<dbReference type="OrthoDB" id="9773087at2"/>
<comment type="miscellaneous">
    <text evidence="8">The reaction proceeds by a bi uni uni bi ping pong mechanism.</text>
</comment>
<dbReference type="GO" id="GO:0005829">
    <property type="term" value="C:cytosol"/>
    <property type="evidence" value="ECO:0007669"/>
    <property type="project" value="TreeGrafter"/>
</dbReference>
<dbReference type="AlphaFoldDB" id="A0A4Y8LKG8"/>
<comment type="similarity">
    <text evidence="2 8">Belongs to the pantothenate synthetase family.</text>
</comment>
<dbReference type="InterPro" id="IPR003721">
    <property type="entry name" value="Pantoate_ligase"/>
</dbReference>
<evidence type="ECO:0000256" key="6">
    <source>
        <dbReference type="ARBA" id="ARBA00022840"/>
    </source>
</evidence>
<organism evidence="9 10">
    <name type="scientific">Jeotgalibacillus salarius</name>
    <dbReference type="NCBI Taxonomy" id="546023"/>
    <lineage>
        <taxon>Bacteria</taxon>
        <taxon>Bacillati</taxon>
        <taxon>Bacillota</taxon>
        <taxon>Bacilli</taxon>
        <taxon>Bacillales</taxon>
        <taxon>Caryophanaceae</taxon>
        <taxon>Jeotgalibacillus</taxon>
    </lineage>
</organism>
<evidence type="ECO:0000256" key="2">
    <source>
        <dbReference type="ARBA" id="ARBA00009256"/>
    </source>
</evidence>
<dbReference type="HAMAP" id="MF_00158">
    <property type="entry name" value="PanC"/>
    <property type="match status" value="1"/>
</dbReference>
<keyword evidence="6 8" id="KW-0067">ATP-binding</keyword>
<evidence type="ECO:0000256" key="5">
    <source>
        <dbReference type="ARBA" id="ARBA00022741"/>
    </source>
</evidence>
<feature type="binding site" evidence="8">
    <location>
        <begin position="30"/>
        <end position="37"/>
    </location>
    <ligand>
        <name>ATP</name>
        <dbReference type="ChEBI" id="CHEBI:30616"/>
    </ligand>
</feature>
<feature type="active site" description="Proton donor" evidence="8">
    <location>
        <position position="37"/>
    </location>
</feature>
<keyword evidence="4 8" id="KW-0566">Pantothenate biosynthesis</keyword>
<evidence type="ECO:0000256" key="4">
    <source>
        <dbReference type="ARBA" id="ARBA00022655"/>
    </source>
</evidence>
<keyword evidence="5 8" id="KW-0547">Nucleotide-binding</keyword>
<comment type="catalytic activity">
    <reaction evidence="7 8">
        <text>(R)-pantoate + beta-alanine + ATP = (R)-pantothenate + AMP + diphosphate + H(+)</text>
        <dbReference type="Rhea" id="RHEA:10912"/>
        <dbReference type="ChEBI" id="CHEBI:15378"/>
        <dbReference type="ChEBI" id="CHEBI:15980"/>
        <dbReference type="ChEBI" id="CHEBI:29032"/>
        <dbReference type="ChEBI" id="CHEBI:30616"/>
        <dbReference type="ChEBI" id="CHEBI:33019"/>
        <dbReference type="ChEBI" id="CHEBI:57966"/>
        <dbReference type="ChEBI" id="CHEBI:456215"/>
        <dbReference type="EC" id="6.3.2.1"/>
    </reaction>
</comment>
<feature type="binding site" evidence="8">
    <location>
        <begin position="147"/>
        <end position="150"/>
    </location>
    <ligand>
        <name>ATP</name>
        <dbReference type="ChEBI" id="CHEBI:30616"/>
    </ligand>
</feature>